<dbReference type="Proteomes" id="UP000824366">
    <property type="component" value="Chromosome"/>
</dbReference>
<accession>A0ABM7MIT6</accession>
<evidence type="ECO:0000313" key="2">
    <source>
        <dbReference type="Proteomes" id="UP000824366"/>
    </source>
</evidence>
<keyword evidence="2" id="KW-1185">Reference proteome</keyword>
<gene>
    <name evidence="1" type="ORF">MIZ03_1031</name>
</gene>
<dbReference type="InterPro" id="IPR014347">
    <property type="entry name" value="Tautomerase/MIF_sf"/>
</dbReference>
<evidence type="ECO:0000313" key="1">
    <source>
        <dbReference type="EMBL" id="BCO26151.1"/>
    </source>
</evidence>
<dbReference type="EMBL" id="AP024238">
    <property type="protein sequence ID" value="BCO26151.1"/>
    <property type="molecule type" value="Genomic_DNA"/>
</dbReference>
<organism evidence="1 2">
    <name type="scientific">Rhodoferax lithotrophicus</name>
    <dbReference type="NCBI Taxonomy" id="2798804"/>
    <lineage>
        <taxon>Bacteria</taxon>
        <taxon>Pseudomonadati</taxon>
        <taxon>Pseudomonadota</taxon>
        <taxon>Betaproteobacteria</taxon>
        <taxon>Burkholderiales</taxon>
        <taxon>Comamonadaceae</taxon>
        <taxon>Rhodoferax</taxon>
    </lineage>
</organism>
<name>A0ABM7MIT6_9BURK</name>
<proteinExistence type="predicted"/>
<dbReference type="Gene3D" id="3.30.429.10">
    <property type="entry name" value="Macrophage Migration Inhibitory Factor"/>
    <property type="match status" value="1"/>
</dbReference>
<reference evidence="1 2" key="1">
    <citation type="journal article" date="2021" name="Microbiol. Spectr.">
        <title>A Single Bacterium Capable of Oxidation and Reduction of Iron at Circumneutral pH.</title>
        <authorList>
            <person name="Kato S."/>
            <person name="Ohkuma M."/>
        </authorList>
    </citation>
    <scope>NUCLEOTIDE SEQUENCE [LARGE SCALE GENOMIC DNA]</scope>
    <source>
        <strain evidence="1 2">MIZ03</strain>
    </source>
</reference>
<sequence>MHNGNADTWMLRFPLRKSKKSLSNNKLWQMFRRSYFACAGVFVNWVAKPLFSVFFSEQLPKPITNVRVWIQDVPKENWRITGVSAKELVR</sequence>
<protein>
    <submittedName>
        <fullName evidence="1">Uncharacterized protein</fullName>
    </submittedName>
</protein>
<dbReference type="SUPFAM" id="SSF55331">
    <property type="entry name" value="Tautomerase/MIF"/>
    <property type="match status" value="1"/>
</dbReference>